<name>A0A444V095_ACIRT</name>
<dbReference type="PANTHER" id="PTHR45913">
    <property type="entry name" value="EPM2A-INTERACTING PROTEIN 1"/>
    <property type="match status" value="1"/>
</dbReference>
<feature type="non-terminal residue" evidence="1">
    <location>
        <position position="1"/>
    </location>
</feature>
<evidence type="ECO:0000313" key="1">
    <source>
        <dbReference type="EMBL" id="RXM93778.1"/>
    </source>
</evidence>
<evidence type="ECO:0000313" key="2">
    <source>
        <dbReference type="Proteomes" id="UP000289886"/>
    </source>
</evidence>
<protein>
    <submittedName>
        <fullName evidence="1">General transcription factor II-I repeat domain-containing protein 2A</fullName>
    </submittedName>
</protein>
<dbReference type="AlphaFoldDB" id="A0A444V095"/>
<keyword evidence="2" id="KW-1185">Reference proteome</keyword>
<dbReference type="Proteomes" id="UP000289886">
    <property type="component" value="Unassembled WGS sequence"/>
</dbReference>
<sequence length="301" mass="34674">PVCLLCTETVALIKSSNLKRHYDSKHSKEFDKTYPSGSEQRLEKISSLQASYQRSTALIKRSMTDQERATEASLRVAWILCKKMAPYSQSEMIKACMVESASVLFPENKNLVDTFKRIPLSNNSTTRRCEAVLCSHLSEEYGKVMSTVIKLVNFIRSKSSLQHRQFKAFLQEVDAEFDDLLLHNNIRWLSKGAVLKRFFGLRDAILQFLSDDSSSHAEEFLNFMRDEHQMEVVAFLVDIFEHLNTLNLALQGKQRVIFDLWESVKAFKEKLVVFQEDLQLEKRLHFPTLKEDLAPSAGQKT</sequence>
<organism evidence="1 2">
    <name type="scientific">Acipenser ruthenus</name>
    <name type="common">Sterlet sturgeon</name>
    <dbReference type="NCBI Taxonomy" id="7906"/>
    <lineage>
        <taxon>Eukaryota</taxon>
        <taxon>Metazoa</taxon>
        <taxon>Chordata</taxon>
        <taxon>Craniata</taxon>
        <taxon>Vertebrata</taxon>
        <taxon>Euteleostomi</taxon>
        <taxon>Actinopterygii</taxon>
        <taxon>Chondrostei</taxon>
        <taxon>Acipenseriformes</taxon>
        <taxon>Acipenseridae</taxon>
        <taxon>Acipenser</taxon>
    </lineage>
</organism>
<dbReference type="EMBL" id="SCEB01004129">
    <property type="protein sequence ID" value="RXM93778.1"/>
    <property type="molecule type" value="Genomic_DNA"/>
</dbReference>
<accession>A0A444V095</accession>
<reference evidence="1 2" key="1">
    <citation type="submission" date="2019-01" db="EMBL/GenBank/DDBJ databases">
        <title>Draft Genome and Complete Hox-Cluster Characterization of the Sterlet Sturgeon (Acipenser ruthenus).</title>
        <authorList>
            <person name="Wei Q."/>
        </authorList>
    </citation>
    <scope>NUCLEOTIDE SEQUENCE [LARGE SCALE GENOMIC DNA]</scope>
    <source>
        <strain evidence="1">WHYD16114868_AA</strain>
        <tissue evidence="1">Blood</tissue>
    </source>
</reference>
<gene>
    <name evidence="1" type="ORF">EOD39_18717</name>
</gene>
<dbReference type="PANTHER" id="PTHR45913:SF21">
    <property type="entry name" value="DUF4371 DOMAIN-CONTAINING PROTEIN"/>
    <property type="match status" value="1"/>
</dbReference>
<comment type="caution">
    <text evidence="1">The sequence shown here is derived from an EMBL/GenBank/DDBJ whole genome shotgun (WGS) entry which is preliminary data.</text>
</comment>
<proteinExistence type="predicted"/>